<name>A0A5C3NMK4_9APHY</name>
<evidence type="ECO:0000313" key="1">
    <source>
        <dbReference type="EMBL" id="TFK78455.1"/>
    </source>
</evidence>
<accession>A0A5C3NMK4</accession>
<organism evidence="1 2">
    <name type="scientific">Polyporus arcularius HHB13444</name>
    <dbReference type="NCBI Taxonomy" id="1314778"/>
    <lineage>
        <taxon>Eukaryota</taxon>
        <taxon>Fungi</taxon>
        <taxon>Dikarya</taxon>
        <taxon>Basidiomycota</taxon>
        <taxon>Agaricomycotina</taxon>
        <taxon>Agaricomycetes</taxon>
        <taxon>Polyporales</taxon>
        <taxon>Polyporaceae</taxon>
        <taxon>Polyporus</taxon>
    </lineage>
</organism>
<keyword evidence="2" id="KW-1185">Reference proteome</keyword>
<dbReference type="InParanoid" id="A0A5C3NMK4"/>
<reference evidence="1 2" key="1">
    <citation type="journal article" date="2019" name="Nat. Ecol. Evol.">
        <title>Megaphylogeny resolves global patterns of mushroom evolution.</title>
        <authorList>
            <person name="Varga T."/>
            <person name="Krizsan K."/>
            <person name="Foldi C."/>
            <person name="Dima B."/>
            <person name="Sanchez-Garcia M."/>
            <person name="Sanchez-Ramirez S."/>
            <person name="Szollosi G.J."/>
            <person name="Szarkandi J.G."/>
            <person name="Papp V."/>
            <person name="Albert L."/>
            <person name="Andreopoulos W."/>
            <person name="Angelini C."/>
            <person name="Antonin V."/>
            <person name="Barry K.W."/>
            <person name="Bougher N.L."/>
            <person name="Buchanan P."/>
            <person name="Buyck B."/>
            <person name="Bense V."/>
            <person name="Catcheside P."/>
            <person name="Chovatia M."/>
            <person name="Cooper J."/>
            <person name="Damon W."/>
            <person name="Desjardin D."/>
            <person name="Finy P."/>
            <person name="Geml J."/>
            <person name="Haridas S."/>
            <person name="Hughes K."/>
            <person name="Justo A."/>
            <person name="Karasinski D."/>
            <person name="Kautmanova I."/>
            <person name="Kiss B."/>
            <person name="Kocsube S."/>
            <person name="Kotiranta H."/>
            <person name="LaButti K.M."/>
            <person name="Lechner B.E."/>
            <person name="Liimatainen K."/>
            <person name="Lipzen A."/>
            <person name="Lukacs Z."/>
            <person name="Mihaltcheva S."/>
            <person name="Morgado L.N."/>
            <person name="Niskanen T."/>
            <person name="Noordeloos M.E."/>
            <person name="Ohm R.A."/>
            <person name="Ortiz-Santana B."/>
            <person name="Ovrebo C."/>
            <person name="Racz N."/>
            <person name="Riley R."/>
            <person name="Savchenko A."/>
            <person name="Shiryaev A."/>
            <person name="Soop K."/>
            <person name="Spirin V."/>
            <person name="Szebenyi C."/>
            <person name="Tomsovsky M."/>
            <person name="Tulloss R.E."/>
            <person name="Uehling J."/>
            <person name="Grigoriev I.V."/>
            <person name="Vagvolgyi C."/>
            <person name="Papp T."/>
            <person name="Martin F.M."/>
            <person name="Miettinen O."/>
            <person name="Hibbett D.S."/>
            <person name="Nagy L.G."/>
        </authorList>
    </citation>
    <scope>NUCLEOTIDE SEQUENCE [LARGE SCALE GENOMIC DNA]</scope>
    <source>
        <strain evidence="1 2">HHB13444</strain>
    </source>
</reference>
<protein>
    <submittedName>
        <fullName evidence="1">Uncharacterized protein</fullName>
    </submittedName>
</protein>
<dbReference type="Proteomes" id="UP000308197">
    <property type="component" value="Unassembled WGS sequence"/>
</dbReference>
<evidence type="ECO:0000313" key="2">
    <source>
        <dbReference type="Proteomes" id="UP000308197"/>
    </source>
</evidence>
<sequence length="219" mass="24701">MTNKREVPWCIPLPAIAGYQTFAPVRHILTAVDATVPQQLMDLAREHYHRFHFGNLLGTRYLHAFGQPFELPLDRVNNAFAVVGKDRVAYAKLKNILSFHTGSPHPGDSEPLERHFPVSATVICCFEPSSLQEHSGKRVVVLRVLRSLEWDPIRPNASYTGPPIPPELYPQAGQLLMTFRYRKPRVWAANVDRSGWKRSNTAAPFAILFENALEYGSSA</sequence>
<dbReference type="EMBL" id="ML212522">
    <property type="protein sequence ID" value="TFK78455.1"/>
    <property type="molecule type" value="Genomic_DNA"/>
</dbReference>
<proteinExistence type="predicted"/>
<dbReference type="AlphaFoldDB" id="A0A5C3NMK4"/>
<gene>
    <name evidence="1" type="ORF">K466DRAFT_77949</name>
</gene>